<gene>
    <name evidence="4" type="ORF">D0Y65_035568</name>
</gene>
<reference evidence="4 5" key="1">
    <citation type="submission" date="2018-09" db="EMBL/GenBank/DDBJ databases">
        <title>A high-quality reference genome of wild soybean provides a powerful tool to mine soybean genomes.</title>
        <authorList>
            <person name="Xie M."/>
            <person name="Chung C.Y.L."/>
            <person name="Li M.-W."/>
            <person name="Wong F.-L."/>
            <person name="Chan T.-F."/>
            <person name="Lam H.-M."/>
        </authorList>
    </citation>
    <scope>NUCLEOTIDE SEQUENCE [LARGE SCALE GENOMIC DNA]</scope>
    <source>
        <strain evidence="5">cv. W05</strain>
        <tissue evidence="4">Hypocotyl of etiolated seedlings</tissue>
    </source>
</reference>
<keyword evidence="2 4" id="KW-0689">Ribosomal protein</keyword>
<sequence length="245" mass="27666">MHVILMNATISKGSSNPRSILSEFSHTRTNILLVKSPKARQTQGLSLVNLAKPRTNVFLVNSPKDRQTQGMSLLVLTKPRTNVFLAESSKASQTQGSSLPDSPLDNSNAPKLVSYLTCLTRKPRALVKKLRKVKREAPASEKPKPVRTHLCNMIIVPEINDSTIGVYHDKTFNQVEIKPEMIGHYFTEFSISYKPVKHGMSYQMRRITLVVPRRGQIQFQHNPKQAVCEIQITNSQHNRLMQEGK</sequence>
<dbReference type="PANTHER" id="PTHR11880:SF69">
    <property type="entry name" value="30S RIBOSOMAL PROTEIN S19, CHLOROPLASTIC"/>
    <property type="match status" value="1"/>
</dbReference>
<evidence type="ECO:0000313" key="4">
    <source>
        <dbReference type="EMBL" id="RZB70652.1"/>
    </source>
</evidence>
<proteinExistence type="inferred from homology"/>
<evidence type="ECO:0000313" key="5">
    <source>
        <dbReference type="Proteomes" id="UP000289340"/>
    </source>
</evidence>
<organism evidence="4 5">
    <name type="scientific">Glycine soja</name>
    <name type="common">Wild soybean</name>
    <dbReference type="NCBI Taxonomy" id="3848"/>
    <lineage>
        <taxon>Eukaryota</taxon>
        <taxon>Viridiplantae</taxon>
        <taxon>Streptophyta</taxon>
        <taxon>Embryophyta</taxon>
        <taxon>Tracheophyta</taxon>
        <taxon>Spermatophyta</taxon>
        <taxon>Magnoliopsida</taxon>
        <taxon>eudicotyledons</taxon>
        <taxon>Gunneridae</taxon>
        <taxon>Pentapetalae</taxon>
        <taxon>rosids</taxon>
        <taxon>fabids</taxon>
        <taxon>Fabales</taxon>
        <taxon>Fabaceae</taxon>
        <taxon>Papilionoideae</taxon>
        <taxon>50 kb inversion clade</taxon>
        <taxon>NPAAA clade</taxon>
        <taxon>indigoferoid/millettioid clade</taxon>
        <taxon>Phaseoleae</taxon>
        <taxon>Glycine</taxon>
        <taxon>Glycine subgen. Soja</taxon>
    </lineage>
</organism>
<comment type="caution">
    <text evidence="4">The sequence shown here is derived from an EMBL/GenBank/DDBJ whole genome shotgun (WGS) entry which is preliminary data.</text>
</comment>
<evidence type="ECO:0000256" key="3">
    <source>
        <dbReference type="ARBA" id="ARBA00023274"/>
    </source>
</evidence>
<dbReference type="GO" id="GO:0022627">
    <property type="term" value="C:cytosolic small ribosomal subunit"/>
    <property type="evidence" value="ECO:0007669"/>
    <property type="project" value="TreeGrafter"/>
</dbReference>
<dbReference type="GO" id="GO:0006412">
    <property type="term" value="P:translation"/>
    <property type="evidence" value="ECO:0007669"/>
    <property type="project" value="InterPro"/>
</dbReference>
<dbReference type="HAMAP" id="MF_00531">
    <property type="entry name" value="Ribosomal_uS19"/>
    <property type="match status" value="1"/>
</dbReference>
<dbReference type="Gene3D" id="3.30.860.10">
    <property type="entry name" value="30s Ribosomal Protein S19, Chain A"/>
    <property type="match status" value="1"/>
</dbReference>
<dbReference type="GO" id="GO:0003735">
    <property type="term" value="F:structural constituent of ribosome"/>
    <property type="evidence" value="ECO:0007669"/>
    <property type="project" value="InterPro"/>
</dbReference>
<name>A0A445HAP4_GLYSO</name>
<comment type="similarity">
    <text evidence="1">Belongs to the universal ribosomal protein uS19 family.</text>
</comment>
<dbReference type="EMBL" id="QZWG01000013">
    <property type="protein sequence ID" value="RZB70652.1"/>
    <property type="molecule type" value="Genomic_DNA"/>
</dbReference>
<protein>
    <submittedName>
        <fullName evidence="4">40S ribosomal protein S15-4</fullName>
    </submittedName>
</protein>
<keyword evidence="3" id="KW-0687">Ribonucleoprotein</keyword>
<dbReference type="SUPFAM" id="SSF54570">
    <property type="entry name" value="Ribosomal protein S19"/>
    <property type="match status" value="1"/>
</dbReference>
<dbReference type="InterPro" id="IPR023575">
    <property type="entry name" value="Ribosomal_uS19_SF"/>
</dbReference>
<dbReference type="Pfam" id="PF00203">
    <property type="entry name" value="Ribosomal_S19"/>
    <property type="match status" value="1"/>
</dbReference>
<evidence type="ECO:0000256" key="1">
    <source>
        <dbReference type="ARBA" id="ARBA00007345"/>
    </source>
</evidence>
<evidence type="ECO:0000256" key="2">
    <source>
        <dbReference type="ARBA" id="ARBA00022980"/>
    </source>
</evidence>
<accession>A0A445HAP4</accession>
<keyword evidence="5" id="KW-1185">Reference proteome</keyword>
<dbReference type="Proteomes" id="UP000289340">
    <property type="component" value="Chromosome 13"/>
</dbReference>
<dbReference type="GO" id="GO:0000028">
    <property type="term" value="P:ribosomal small subunit assembly"/>
    <property type="evidence" value="ECO:0007669"/>
    <property type="project" value="TreeGrafter"/>
</dbReference>
<dbReference type="AlphaFoldDB" id="A0A445HAP4"/>
<dbReference type="PANTHER" id="PTHR11880">
    <property type="entry name" value="RIBOSOMAL PROTEIN S19P FAMILY MEMBER"/>
    <property type="match status" value="1"/>
</dbReference>
<dbReference type="InterPro" id="IPR002222">
    <property type="entry name" value="Ribosomal_uS19"/>
</dbReference>